<name>A0A8S2A9T5_ARAAE</name>
<evidence type="ECO:0008006" key="7">
    <source>
        <dbReference type="Google" id="ProtNLM"/>
    </source>
</evidence>
<evidence type="ECO:0000259" key="4">
    <source>
        <dbReference type="Pfam" id="PF26133"/>
    </source>
</evidence>
<dbReference type="Pfam" id="PF03004">
    <property type="entry name" value="Transposase_24"/>
    <property type="match status" value="1"/>
</dbReference>
<dbReference type="InterPro" id="IPR029480">
    <property type="entry name" value="Transpos_assoc"/>
</dbReference>
<gene>
    <name evidence="5" type="ORF">AARE701A_LOCUS12378</name>
</gene>
<feature type="compositionally biased region" description="Polar residues" evidence="1">
    <location>
        <begin position="1129"/>
        <end position="1143"/>
    </location>
</feature>
<dbReference type="EMBL" id="LR999455">
    <property type="protein sequence ID" value="CAE6074097.1"/>
    <property type="molecule type" value="Genomic_DNA"/>
</dbReference>
<evidence type="ECO:0000256" key="1">
    <source>
        <dbReference type="SAM" id="MobiDB-lite"/>
    </source>
</evidence>
<accession>A0A8S2A9T5</accession>
<feature type="domain" description="DUF8039" evidence="4">
    <location>
        <begin position="986"/>
        <end position="1067"/>
    </location>
</feature>
<feature type="domain" description="DUF4216" evidence="2">
    <location>
        <begin position="370"/>
        <end position="436"/>
    </location>
</feature>
<protein>
    <recommendedName>
        <fullName evidence="7">Transposase-associated domain-containing protein</fullName>
    </recommendedName>
</protein>
<feature type="compositionally biased region" description="Polar residues" evidence="1">
    <location>
        <begin position="1100"/>
        <end position="1118"/>
    </location>
</feature>
<evidence type="ECO:0000313" key="6">
    <source>
        <dbReference type="Proteomes" id="UP000682877"/>
    </source>
</evidence>
<feature type="region of interest" description="Disordered" evidence="1">
    <location>
        <begin position="494"/>
        <end position="527"/>
    </location>
</feature>
<dbReference type="Proteomes" id="UP000682877">
    <property type="component" value="Chromosome 5"/>
</dbReference>
<feature type="domain" description="Transposase-associated" evidence="3">
    <location>
        <begin position="4"/>
        <end position="79"/>
    </location>
</feature>
<evidence type="ECO:0000313" key="5">
    <source>
        <dbReference type="EMBL" id="CAE6074097.1"/>
    </source>
</evidence>
<keyword evidence="6" id="KW-1185">Reference proteome</keyword>
<dbReference type="PANTHER" id="PTHR33018:SF31">
    <property type="entry name" value="TRANSPOSASE, PTTA_EN_SPM, PLANT"/>
    <property type="match status" value="1"/>
</dbReference>
<reference evidence="5" key="1">
    <citation type="submission" date="2021-01" db="EMBL/GenBank/DDBJ databases">
        <authorList>
            <person name="Bezrukov I."/>
        </authorList>
    </citation>
    <scope>NUCLEOTIDE SEQUENCE</scope>
</reference>
<dbReference type="InterPro" id="IPR004252">
    <property type="entry name" value="Probable_transposase_24"/>
</dbReference>
<dbReference type="InterPro" id="IPR058352">
    <property type="entry name" value="DUF8039"/>
</dbReference>
<sequence length="1161" mass="131172">MLDKEWVHLCRVDPAYERGATNFVRTVAAAMGDVDMIVCPCIDCRNIDRHSSSVVVAHLVTRGMDEAYKRRSDWYHHGELIPMAESESNQSQWNDEIVGLFQAAEFLDEEFAAKLEIAEEEDEEEEVQVDEEELSRWKKRSILFKLSYWEELPVRHNLDVMHVERNVAVSIVSTLLHCGKSKDGLNARRDLEDLGIRKELHPKFRGKRTYLPAAVWSLSKTEKRIFCRRLFEFKGPDGYCSNISRGVSLEECKITGLKSHDYHVLMQQLLPIALRGLLPKGPRVAIIPLDSNSHAETLKWLAFGPRTCARSYRGYIVNGQRFYTISVDRKSQNSGVYYEATAVCRSSAKDTSQVVDLVSYYGTVTDIILLDYNVFYVPLFRCQWAVKGNGVKEEDGFTLVNMNHSQVSFSRDPYILASLAKQVFYSREDESSSWHVAMRGPSRKFSQKEFEAGDADISPLLANIDMGVDLDETENERTDCEGIYVWRGRKPKQKDNEVEYLSTREPEPVEPDAAEPVEPDAAKPVEPDPAELELNEEELEGEVTPNDAEKGLIDEEPEGEIHLFEDHDNVERKSKRQRGPTRMKDIAKDPNTRVHVEFNSLGEPYGKGSVKMASYVGALVREHVPITFDRWTKITEEIKTLLWKSVQARFEIDEEYQKTAVLKQMGCLWRSWKSRLVTKVRQADTNQQRMKLRPKNVSPFEWRKLVKIKTSKEFKVVSDSYKERRSKQIPHTTSRKGMVRLAEDMKKESSNPSEVSRLKVWIKSRARKDGTPVNTNAAEKIREAAEIVKSDTAASTCFDGQDSLSQLLGPDNPGRMRAMGRNMNKTKLACFQVKNKCMAEMEAKQTHLLLKVNELEDVIEKLKNQRQEPDAASNSAARSVNKRSQPKCILIDWTGNGDAIVAEGRIITSDPDELVNDCRLGPSDVKVLVDTATVPNAYLWRPALNMCTIESAIGQMIAWPASKCVNIENEQEPEDIEKLSQRTNSAMNKCKLLDLSADDVVVAEGRWQTQDRDALVNGLPLGPNAVKIFVDVVCQPETFIWRPTIDVTYLEDCLQTFVSWPVNKVVFQNPTDAIGQQSPIQKAASTQQCSGGKSAATAQKSVGTSQKTTAACQKTAPTVSKPPAEKSPPSGQESPIQQSQRPTLTAPLRRSPVSHFDMLCR</sequence>
<feature type="region of interest" description="Disordered" evidence="1">
    <location>
        <begin position="1100"/>
        <end position="1161"/>
    </location>
</feature>
<dbReference type="Pfam" id="PF26133">
    <property type="entry name" value="DUF8039"/>
    <property type="match status" value="1"/>
</dbReference>
<dbReference type="InterPro" id="IPR025312">
    <property type="entry name" value="DUF4216"/>
</dbReference>
<organism evidence="5 6">
    <name type="scientific">Arabidopsis arenosa</name>
    <name type="common">Sand rock-cress</name>
    <name type="synonym">Cardaminopsis arenosa</name>
    <dbReference type="NCBI Taxonomy" id="38785"/>
    <lineage>
        <taxon>Eukaryota</taxon>
        <taxon>Viridiplantae</taxon>
        <taxon>Streptophyta</taxon>
        <taxon>Embryophyta</taxon>
        <taxon>Tracheophyta</taxon>
        <taxon>Spermatophyta</taxon>
        <taxon>Magnoliopsida</taxon>
        <taxon>eudicotyledons</taxon>
        <taxon>Gunneridae</taxon>
        <taxon>Pentapetalae</taxon>
        <taxon>rosids</taxon>
        <taxon>malvids</taxon>
        <taxon>Brassicales</taxon>
        <taxon>Brassicaceae</taxon>
        <taxon>Camelineae</taxon>
        <taxon>Arabidopsis</taxon>
    </lineage>
</organism>
<evidence type="ECO:0000259" key="3">
    <source>
        <dbReference type="Pfam" id="PF13963"/>
    </source>
</evidence>
<dbReference type="AlphaFoldDB" id="A0A8S2A9T5"/>
<feature type="compositionally biased region" description="Acidic residues" evidence="1">
    <location>
        <begin position="508"/>
        <end position="518"/>
    </location>
</feature>
<dbReference type="PANTHER" id="PTHR33018">
    <property type="entry name" value="OS10G0338966 PROTEIN-RELATED"/>
    <property type="match status" value="1"/>
</dbReference>
<dbReference type="Pfam" id="PF13952">
    <property type="entry name" value="DUF4216"/>
    <property type="match status" value="1"/>
</dbReference>
<evidence type="ECO:0000259" key="2">
    <source>
        <dbReference type="Pfam" id="PF13952"/>
    </source>
</evidence>
<dbReference type="Pfam" id="PF13963">
    <property type="entry name" value="Transpos_assoc"/>
    <property type="match status" value="1"/>
</dbReference>
<proteinExistence type="predicted"/>
<feature type="compositionally biased region" description="Basic and acidic residues" evidence="1">
    <location>
        <begin position="494"/>
        <end position="507"/>
    </location>
</feature>